<keyword evidence="4" id="KW-0812">Transmembrane</keyword>
<evidence type="ECO:0000313" key="12">
    <source>
        <dbReference type="Proteomes" id="UP001320245"/>
    </source>
</evidence>
<dbReference type="InterPro" id="IPR023392">
    <property type="entry name" value="Tom20_dom_sf"/>
</dbReference>
<reference evidence="11 12" key="1">
    <citation type="journal article" date="2023" name="PLoS ONE">
        <title>Cytospora paraplurivora sp. nov. isolated from orchards with fruit tree decline syndrome in Ontario, Canada.</title>
        <authorList>
            <person name="Ilyukhin E."/>
            <person name="Nguyen H.D.T."/>
            <person name="Castle A.J."/>
            <person name="Ellouze W."/>
        </authorList>
    </citation>
    <scope>NUCLEOTIDE SEQUENCE [LARGE SCALE GENOMIC DNA]</scope>
    <source>
        <strain evidence="11 12">FDS-564</strain>
    </source>
</reference>
<evidence type="ECO:0000256" key="2">
    <source>
        <dbReference type="ARBA" id="ARBA00005792"/>
    </source>
</evidence>
<dbReference type="GO" id="GO:0006605">
    <property type="term" value="P:protein targeting"/>
    <property type="evidence" value="ECO:0007669"/>
    <property type="project" value="InterPro"/>
</dbReference>
<gene>
    <name evidence="11" type="primary">TOM20</name>
    <name evidence="11" type="ORF">SLS53_001047</name>
</gene>
<keyword evidence="3" id="KW-0813">Transport</keyword>
<dbReference type="GO" id="GO:0030943">
    <property type="term" value="F:mitochondrion targeting sequence binding"/>
    <property type="evidence" value="ECO:0007669"/>
    <property type="project" value="TreeGrafter"/>
</dbReference>
<protein>
    <submittedName>
        <fullName evidence="11">Mitochondrial import receptor subunit tom20</fullName>
    </submittedName>
</protein>
<name>A0AAN9UJJ1_9PEZI</name>
<dbReference type="GO" id="GO:0016031">
    <property type="term" value="P:tRNA import into mitochondrion"/>
    <property type="evidence" value="ECO:0007669"/>
    <property type="project" value="TreeGrafter"/>
</dbReference>
<dbReference type="PIRSF" id="PIRSF037707">
    <property type="entry name" value="MAS20_rcpt"/>
    <property type="match status" value="1"/>
</dbReference>
<dbReference type="AlphaFoldDB" id="A0AAN9UJJ1"/>
<comment type="caution">
    <text evidence="11">The sequence shown here is derived from an EMBL/GenBank/DDBJ whole genome shotgun (WGS) entry which is preliminary data.</text>
</comment>
<evidence type="ECO:0000256" key="10">
    <source>
        <dbReference type="SAM" id="MobiDB-lite"/>
    </source>
</evidence>
<keyword evidence="7" id="KW-1133">Transmembrane helix</keyword>
<keyword evidence="6" id="KW-0653">Protein transport</keyword>
<feature type="compositionally biased region" description="Basic and acidic residues" evidence="10">
    <location>
        <begin position="37"/>
        <end position="51"/>
    </location>
</feature>
<keyword evidence="11" id="KW-0675">Receptor</keyword>
<keyword evidence="8" id="KW-0496">Mitochondrion</keyword>
<keyword evidence="9" id="KW-0472">Membrane</keyword>
<organism evidence="11 12">
    <name type="scientific">Cytospora paraplurivora</name>
    <dbReference type="NCBI Taxonomy" id="2898453"/>
    <lineage>
        <taxon>Eukaryota</taxon>
        <taxon>Fungi</taxon>
        <taxon>Dikarya</taxon>
        <taxon>Ascomycota</taxon>
        <taxon>Pezizomycotina</taxon>
        <taxon>Sordariomycetes</taxon>
        <taxon>Sordariomycetidae</taxon>
        <taxon>Diaporthales</taxon>
        <taxon>Cytosporaceae</taxon>
        <taxon>Cytospora</taxon>
    </lineage>
</organism>
<sequence>MADCNSSCGGHRPSRYEHALAGQPAYAVYFDHARRSKPEFRRQLRRNDKQQARRAKEHAEAETQNKRQTIKQVVDEAKEEGFPTSVEEKEAYFLDQVTIGEQLGTDREYRTRKANRGSMKKTGSELLTWDGDIASRTLEAALAFYKGLKVYPTPGDLINIYDKTVPKPILDILAEMIAYDGSLRIEALSGGIPGMPNLGNISDIPNVGLD</sequence>
<feature type="region of interest" description="Disordered" evidence="10">
    <location>
        <begin position="37"/>
        <end position="67"/>
    </location>
</feature>
<dbReference type="SUPFAM" id="SSF47157">
    <property type="entry name" value="Mitochondrial import receptor subunit Tom20"/>
    <property type="match status" value="2"/>
</dbReference>
<dbReference type="InterPro" id="IPR002056">
    <property type="entry name" value="MAS20"/>
</dbReference>
<dbReference type="GO" id="GO:0005742">
    <property type="term" value="C:mitochondrial outer membrane translocase complex"/>
    <property type="evidence" value="ECO:0007669"/>
    <property type="project" value="InterPro"/>
</dbReference>
<evidence type="ECO:0000256" key="9">
    <source>
        <dbReference type="ARBA" id="ARBA00023136"/>
    </source>
</evidence>
<dbReference type="Pfam" id="PF02064">
    <property type="entry name" value="MAS20"/>
    <property type="match status" value="2"/>
</dbReference>
<dbReference type="Proteomes" id="UP001320245">
    <property type="component" value="Unassembled WGS sequence"/>
</dbReference>
<evidence type="ECO:0000256" key="6">
    <source>
        <dbReference type="ARBA" id="ARBA00022927"/>
    </source>
</evidence>
<evidence type="ECO:0000256" key="5">
    <source>
        <dbReference type="ARBA" id="ARBA00022787"/>
    </source>
</evidence>
<dbReference type="Gene3D" id="1.20.960.10">
    <property type="entry name" value="Mitochondrial outer membrane translocase complex, subunit Tom20 domain"/>
    <property type="match status" value="1"/>
</dbReference>
<keyword evidence="5" id="KW-1000">Mitochondrion outer membrane</keyword>
<comment type="subcellular location">
    <subcellularLocation>
        <location evidence="1">Mitochondrion outer membrane</location>
        <topology evidence="1">Single-pass membrane protein</topology>
    </subcellularLocation>
</comment>
<dbReference type="PRINTS" id="PR00351">
    <property type="entry name" value="OM20RECEPTOR"/>
</dbReference>
<dbReference type="GO" id="GO:0008320">
    <property type="term" value="F:protein transmembrane transporter activity"/>
    <property type="evidence" value="ECO:0007669"/>
    <property type="project" value="TreeGrafter"/>
</dbReference>
<accession>A0AAN9UJJ1</accession>
<evidence type="ECO:0000256" key="4">
    <source>
        <dbReference type="ARBA" id="ARBA00022692"/>
    </source>
</evidence>
<evidence type="ECO:0000256" key="7">
    <source>
        <dbReference type="ARBA" id="ARBA00022989"/>
    </source>
</evidence>
<dbReference type="GO" id="GO:0006886">
    <property type="term" value="P:intracellular protein transport"/>
    <property type="evidence" value="ECO:0007669"/>
    <property type="project" value="InterPro"/>
</dbReference>
<evidence type="ECO:0000256" key="1">
    <source>
        <dbReference type="ARBA" id="ARBA00004572"/>
    </source>
</evidence>
<evidence type="ECO:0000256" key="8">
    <source>
        <dbReference type="ARBA" id="ARBA00023128"/>
    </source>
</evidence>
<dbReference type="GO" id="GO:0030150">
    <property type="term" value="P:protein import into mitochondrial matrix"/>
    <property type="evidence" value="ECO:0007669"/>
    <property type="project" value="TreeGrafter"/>
</dbReference>
<evidence type="ECO:0000256" key="3">
    <source>
        <dbReference type="ARBA" id="ARBA00022448"/>
    </source>
</evidence>
<comment type="similarity">
    <text evidence="2">Belongs to the Tom20 family.</text>
</comment>
<dbReference type="PANTHER" id="PTHR12430:SF0">
    <property type="entry name" value="TRANSLOCASE OF OUTER MITOCHONDRIAL MEMBRANE 20"/>
    <property type="match status" value="1"/>
</dbReference>
<dbReference type="PANTHER" id="PTHR12430">
    <property type="entry name" value="MITOCHONDRIAL IMPORT RECEPTOR SUBUNIT TOM20"/>
    <property type="match status" value="1"/>
</dbReference>
<proteinExistence type="inferred from homology"/>
<keyword evidence="12" id="KW-1185">Reference proteome</keyword>
<evidence type="ECO:0000313" key="11">
    <source>
        <dbReference type="EMBL" id="KAK7749021.1"/>
    </source>
</evidence>
<dbReference type="EMBL" id="JAJSPL020000002">
    <property type="protein sequence ID" value="KAK7749021.1"/>
    <property type="molecule type" value="Genomic_DNA"/>
</dbReference>